<dbReference type="InterPro" id="IPR020583">
    <property type="entry name" value="Inositol_monoP_metal-BS"/>
</dbReference>
<dbReference type="PROSITE" id="PS00629">
    <property type="entry name" value="IMP_1"/>
    <property type="match status" value="1"/>
</dbReference>
<dbReference type="PANTHER" id="PTHR20854:SF4">
    <property type="entry name" value="INOSITOL-1-MONOPHOSPHATASE-RELATED"/>
    <property type="match status" value="1"/>
</dbReference>
<dbReference type="SUPFAM" id="SSF56655">
    <property type="entry name" value="Carbohydrate phosphatase"/>
    <property type="match status" value="1"/>
</dbReference>
<evidence type="ECO:0000256" key="1">
    <source>
        <dbReference type="ARBA" id="ARBA00009759"/>
    </source>
</evidence>
<reference evidence="7" key="1">
    <citation type="submission" date="2017-04" db="EMBL/GenBank/DDBJ databases">
        <authorList>
            <person name="Varghese N."/>
            <person name="Submissions S."/>
        </authorList>
    </citation>
    <scope>NUCLEOTIDE SEQUENCE [LARGE SCALE GENOMIC DNA]</scope>
    <source>
        <strain evidence="7">B5P</strain>
    </source>
</reference>
<accession>A0A1X7PC08</accession>
<evidence type="ECO:0000313" key="7">
    <source>
        <dbReference type="Proteomes" id="UP000193083"/>
    </source>
</evidence>
<keyword evidence="2 5" id="KW-0479">Metal-binding</keyword>
<dbReference type="RefSeq" id="WP_085465445.1">
    <property type="nucleotide sequence ID" value="NZ_FXBL01000004.1"/>
</dbReference>
<gene>
    <name evidence="6" type="ORF">SAMN02982922_3648</name>
</gene>
<dbReference type="GO" id="GO:0008934">
    <property type="term" value="F:inositol monophosphate 1-phosphatase activity"/>
    <property type="evidence" value="ECO:0007669"/>
    <property type="project" value="TreeGrafter"/>
</dbReference>
<comment type="cofactor">
    <cofactor evidence="5">
        <name>Mg(2+)</name>
        <dbReference type="ChEBI" id="CHEBI:18420"/>
    </cofactor>
</comment>
<evidence type="ECO:0000256" key="5">
    <source>
        <dbReference type="PIRSR" id="PIRSR600760-2"/>
    </source>
</evidence>
<protein>
    <submittedName>
        <fullName evidence="6">Myo-inositol-1(Or 4)-monophosphatase</fullName>
    </submittedName>
</protein>
<dbReference type="EMBL" id="FXBL01000004">
    <property type="protein sequence ID" value="SMH48015.1"/>
    <property type="molecule type" value="Genomic_DNA"/>
</dbReference>
<dbReference type="AlphaFoldDB" id="A0A1X7PC08"/>
<feature type="binding site" evidence="5">
    <location>
        <position position="81"/>
    </location>
    <ligand>
        <name>Mg(2+)</name>
        <dbReference type="ChEBI" id="CHEBI:18420"/>
        <label>1</label>
        <note>catalytic</note>
    </ligand>
</feature>
<feature type="binding site" evidence="5">
    <location>
        <position position="99"/>
    </location>
    <ligand>
        <name>Mg(2+)</name>
        <dbReference type="ChEBI" id="CHEBI:18420"/>
        <label>1</label>
        <note>catalytic</note>
    </ligand>
</feature>
<feature type="binding site" evidence="5">
    <location>
        <position position="216"/>
    </location>
    <ligand>
        <name>Mg(2+)</name>
        <dbReference type="ChEBI" id="CHEBI:18420"/>
        <label>1</label>
        <note>catalytic</note>
    </ligand>
</feature>
<dbReference type="Gene3D" id="3.40.190.80">
    <property type="match status" value="1"/>
</dbReference>
<sequence length="285" mass="30301">MIELPDTKDLAEIERVAVELASLAGAEITNALGGILAVKYKGETEAEQMWRDPVSEVDQRVEEMIRARLADKFPDHGIIGEEFAPAEATGSSDFVWAVDPVDGTTNFVNGFPLCAASIGVLWKGVPVVGAVWCGTSQALRPGVYHASAGGPLRFGTDEIVPKANPAVRRRLAGVPRPIPGRGGWETRKTGSAALECAFVAAGILEAARFESPNIWDVAAGLALLDASDAVVLTEKDGTWEPFETFAGHGAADPFTAMRTWRRPLMIGRVESAMLTSGFEVLAAAE</sequence>
<keyword evidence="7" id="KW-1185">Reference proteome</keyword>
<keyword evidence="4 5" id="KW-0460">Magnesium</keyword>
<comment type="similarity">
    <text evidence="1">Belongs to the inositol monophosphatase superfamily.</text>
</comment>
<dbReference type="GO" id="GO:0046872">
    <property type="term" value="F:metal ion binding"/>
    <property type="evidence" value="ECO:0007669"/>
    <property type="project" value="UniProtKB-KW"/>
</dbReference>
<dbReference type="PANTHER" id="PTHR20854">
    <property type="entry name" value="INOSITOL MONOPHOSPHATASE"/>
    <property type="match status" value="1"/>
</dbReference>
<dbReference type="GO" id="GO:0006020">
    <property type="term" value="P:inositol metabolic process"/>
    <property type="evidence" value="ECO:0007669"/>
    <property type="project" value="TreeGrafter"/>
</dbReference>
<dbReference type="CDD" id="cd01637">
    <property type="entry name" value="IMPase_like"/>
    <property type="match status" value="1"/>
</dbReference>
<evidence type="ECO:0000256" key="2">
    <source>
        <dbReference type="ARBA" id="ARBA00022723"/>
    </source>
</evidence>
<keyword evidence="3" id="KW-0378">Hydrolase</keyword>
<dbReference type="Pfam" id="PF00459">
    <property type="entry name" value="Inositol_P"/>
    <property type="match status" value="2"/>
</dbReference>
<evidence type="ECO:0000313" key="6">
    <source>
        <dbReference type="EMBL" id="SMH48015.1"/>
    </source>
</evidence>
<evidence type="ECO:0000256" key="3">
    <source>
        <dbReference type="ARBA" id="ARBA00022801"/>
    </source>
</evidence>
<evidence type="ECO:0000256" key="4">
    <source>
        <dbReference type="ARBA" id="ARBA00022842"/>
    </source>
</evidence>
<dbReference type="Gene3D" id="3.30.540.10">
    <property type="entry name" value="Fructose-1,6-Bisphosphatase, subunit A, domain 1"/>
    <property type="match status" value="1"/>
</dbReference>
<name>A0A1X7PC08_9HYPH</name>
<dbReference type="OrthoDB" id="7876138at2"/>
<dbReference type="Proteomes" id="UP000193083">
    <property type="component" value="Unassembled WGS sequence"/>
</dbReference>
<dbReference type="PRINTS" id="PR00377">
    <property type="entry name" value="IMPHPHTASES"/>
</dbReference>
<proteinExistence type="inferred from homology"/>
<organism evidence="6 7">
    <name type="scientific">Mesorhizobium australicum</name>
    <dbReference type="NCBI Taxonomy" id="536018"/>
    <lineage>
        <taxon>Bacteria</taxon>
        <taxon>Pseudomonadati</taxon>
        <taxon>Pseudomonadota</taxon>
        <taxon>Alphaproteobacteria</taxon>
        <taxon>Hyphomicrobiales</taxon>
        <taxon>Phyllobacteriaceae</taxon>
        <taxon>Mesorhizobium</taxon>
    </lineage>
</organism>
<dbReference type="GO" id="GO:0007165">
    <property type="term" value="P:signal transduction"/>
    <property type="evidence" value="ECO:0007669"/>
    <property type="project" value="TreeGrafter"/>
</dbReference>
<feature type="binding site" evidence="5">
    <location>
        <position position="102"/>
    </location>
    <ligand>
        <name>Mg(2+)</name>
        <dbReference type="ChEBI" id="CHEBI:18420"/>
        <label>1</label>
        <note>catalytic</note>
    </ligand>
</feature>
<dbReference type="InterPro" id="IPR000760">
    <property type="entry name" value="Inositol_monophosphatase-like"/>
</dbReference>